<proteinExistence type="predicted"/>
<reference evidence="3 4" key="1">
    <citation type="submission" date="2016-10" db="EMBL/GenBank/DDBJ databases">
        <authorList>
            <person name="de Groot N.N."/>
        </authorList>
    </citation>
    <scope>NUCLEOTIDE SEQUENCE [LARGE SCALE GENOMIC DNA]</scope>
    <source>
        <strain evidence="3 4">CGMCC 1.9109</strain>
    </source>
</reference>
<dbReference type="Proteomes" id="UP000183685">
    <property type="component" value="Unassembled WGS sequence"/>
</dbReference>
<sequence>MTVWTVTPDADDSRRGRLTGPMFDAKCALGKHGVIAMDRGREGDGKTPAGTYPLRKVFYRPDREEPPVTDLPMEALTPTHGWCDDGTSPHYNQLVRLPFGPSHEKMWRDDSLYDLVVVLGHNDDPVVPGLGSAIFLHVVRDGFKPTLGCVAMEKDALRRFLRQVKPDDKIKIELG</sequence>
<comment type="pathway">
    <text evidence="1">Cell wall biogenesis; peptidoglycan biosynthesis.</text>
</comment>
<dbReference type="PANTHER" id="PTHR38589">
    <property type="entry name" value="BLR0621 PROTEIN"/>
    <property type="match status" value="1"/>
</dbReference>
<keyword evidence="4" id="KW-1185">Reference proteome</keyword>
<keyword evidence="1" id="KW-0133">Cell shape</keyword>
<organism evidence="3 4">
    <name type="scientific">Kordiimonas lacus</name>
    <dbReference type="NCBI Taxonomy" id="637679"/>
    <lineage>
        <taxon>Bacteria</taxon>
        <taxon>Pseudomonadati</taxon>
        <taxon>Pseudomonadota</taxon>
        <taxon>Alphaproteobacteria</taxon>
        <taxon>Kordiimonadales</taxon>
        <taxon>Kordiimonadaceae</taxon>
        <taxon>Kordiimonas</taxon>
    </lineage>
</organism>
<dbReference type="PROSITE" id="PS52029">
    <property type="entry name" value="LD_TPASE"/>
    <property type="match status" value="1"/>
</dbReference>
<feature type="domain" description="L,D-TPase catalytic" evidence="2">
    <location>
        <begin position="1"/>
        <end position="173"/>
    </location>
</feature>
<dbReference type="AlphaFoldDB" id="A0A1G6TK35"/>
<dbReference type="GO" id="GO:0009252">
    <property type="term" value="P:peptidoglycan biosynthetic process"/>
    <property type="evidence" value="ECO:0007669"/>
    <property type="project" value="UniProtKB-KW"/>
</dbReference>
<evidence type="ECO:0000313" key="3">
    <source>
        <dbReference type="EMBL" id="SDD28866.1"/>
    </source>
</evidence>
<accession>A0A1G6TK35</accession>
<feature type="active site" description="Nucleophile" evidence="1">
    <location>
        <position position="149"/>
    </location>
</feature>
<gene>
    <name evidence="3" type="ORF">SAMN04488071_0248</name>
</gene>
<protein>
    <submittedName>
        <fullName evidence="3">L,D-peptidoglycan transpeptidase YkuD, ErfK/YbiS/YcfS/YnhG family</fullName>
    </submittedName>
</protein>
<dbReference type="EMBL" id="FNAK01000001">
    <property type="protein sequence ID" value="SDD28866.1"/>
    <property type="molecule type" value="Genomic_DNA"/>
</dbReference>
<keyword evidence="1" id="KW-0961">Cell wall biogenesis/degradation</keyword>
<evidence type="ECO:0000313" key="4">
    <source>
        <dbReference type="Proteomes" id="UP000183685"/>
    </source>
</evidence>
<dbReference type="RefSeq" id="WP_241493448.1">
    <property type="nucleotide sequence ID" value="NZ_FNAK01000001.1"/>
</dbReference>
<evidence type="ECO:0000259" key="2">
    <source>
        <dbReference type="PROSITE" id="PS52029"/>
    </source>
</evidence>
<keyword evidence="1" id="KW-0573">Peptidoglycan synthesis</keyword>
<dbReference type="PANTHER" id="PTHR38589:SF1">
    <property type="entry name" value="BLR0621 PROTEIN"/>
    <property type="match status" value="1"/>
</dbReference>
<dbReference type="STRING" id="637679.GCA_001550055_00641"/>
<dbReference type="GO" id="GO:0071555">
    <property type="term" value="P:cell wall organization"/>
    <property type="evidence" value="ECO:0007669"/>
    <property type="project" value="UniProtKB-UniRule"/>
</dbReference>
<feature type="active site" description="Proton donor/acceptor" evidence="1">
    <location>
        <position position="137"/>
    </location>
</feature>
<dbReference type="Pfam" id="PF03734">
    <property type="entry name" value="YkuD"/>
    <property type="match status" value="1"/>
</dbReference>
<dbReference type="InterPro" id="IPR005490">
    <property type="entry name" value="LD_TPept_cat_dom"/>
</dbReference>
<evidence type="ECO:0000256" key="1">
    <source>
        <dbReference type="PROSITE-ProRule" id="PRU01373"/>
    </source>
</evidence>
<name>A0A1G6TK35_9PROT</name>
<dbReference type="GO" id="GO:0016740">
    <property type="term" value="F:transferase activity"/>
    <property type="evidence" value="ECO:0007669"/>
    <property type="project" value="InterPro"/>
</dbReference>
<dbReference type="GO" id="GO:0008360">
    <property type="term" value="P:regulation of cell shape"/>
    <property type="evidence" value="ECO:0007669"/>
    <property type="project" value="UniProtKB-UniRule"/>
</dbReference>